<dbReference type="eggNOG" id="ENOG502S265">
    <property type="taxonomic scope" value="Eukaryota"/>
</dbReference>
<dbReference type="Gramene" id="EOY30799">
    <property type="protein sequence ID" value="EOY30799"/>
    <property type="gene ID" value="TCM_037882"/>
</dbReference>
<dbReference type="AlphaFoldDB" id="A0A061GUK1"/>
<dbReference type="OMA" id="SDQWESE"/>
<feature type="region of interest" description="Disordered" evidence="1">
    <location>
        <begin position="77"/>
        <end position="152"/>
    </location>
</feature>
<dbReference type="EMBL" id="CM001887">
    <property type="protein sequence ID" value="EOY30799.1"/>
    <property type="molecule type" value="Genomic_DNA"/>
</dbReference>
<dbReference type="STRING" id="3641.A0A061GUK1"/>
<dbReference type="InParanoid" id="A0A061GUK1"/>
<dbReference type="HOGENOM" id="CLU_109110_0_0_1"/>
<feature type="compositionally biased region" description="Polar residues" evidence="1">
    <location>
        <begin position="110"/>
        <end position="123"/>
    </location>
</feature>
<dbReference type="PANTHER" id="PTHR35461">
    <property type="entry name" value="BNAANNG14610D PROTEIN"/>
    <property type="match status" value="1"/>
</dbReference>
<accession>A0A061GUK1</accession>
<keyword evidence="3" id="KW-1185">Reference proteome</keyword>
<reference evidence="2 3" key="1">
    <citation type="journal article" date="2013" name="Genome Biol.">
        <title>The genome sequence of the most widely cultivated cacao type and its use to identify candidate genes regulating pod color.</title>
        <authorList>
            <person name="Motamayor J.C."/>
            <person name="Mockaitis K."/>
            <person name="Schmutz J."/>
            <person name="Haiminen N."/>
            <person name="Iii D.L."/>
            <person name="Cornejo O."/>
            <person name="Findley S.D."/>
            <person name="Zheng P."/>
            <person name="Utro F."/>
            <person name="Royaert S."/>
            <person name="Saski C."/>
            <person name="Jenkins J."/>
            <person name="Podicheti R."/>
            <person name="Zhao M."/>
            <person name="Scheffler B.E."/>
            <person name="Stack J.C."/>
            <person name="Feltus F.A."/>
            <person name="Mustiga G.M."/>
            <person name="Amores F."/>
            <person name="Phillips W."/>
            <person name="Marelli J.P."/>
            <person name="May G.D."/>
            <person name="Shapiro H."/>
            <person name="Ma J."/>
            <person name="Bustamante C.D."/>
            <person name="Schnell R.J."/>
            <person name="Main D."/>
            <person name="Gilbert D."/>
            <person name="Parida L."/>
            <person name="Kuhn D.N."/>
        </authorList>
    </citation>
    <scope>NUCLEOTIDE SEQUENCE [LARGE SCALE GENOMIC DNA]</scope>
    <source>
        <strain evidence="3">cv. Matina 1-6</strain>
    </source>
</reference>
<dbReference type="Proteomes" id="UP000026915">
    <property type="component" value="Chromosome 9"/>
</dbReference>
<name>A0A061GUK1_THECC</name>
<proteinExistence type="predicted"/>
<sequence>MLLRNSISNTKKFFQKTLQSFRSLFSGGGVDYQKLPKTSPYNPSSFSTTAGFDINGPTSYQQDLENFYTDFTDRWESDKGKEKKRNKKKIVSTPTEQQKEGDKGGFAHFTKTSPTKKNTTQTREGNDDQSTKTRSAKVEKRQEDPYMKSNREARSLSVAQKLKELEMMDMSNVDHVLDIEEVLHYYSRLTCPAYLDILDKFFMDMCTEFLGPPASPKSVNSRPKFRSVRA</sequence>
<dbReference type="PANTHER" id="PTHR35461:SF3">
    <property type="entry name" value="OVATE DOMAIN-CONTAINING PROTEIN"/>
    <property type="match status" value="1"/>
</dbReference>
<evidence type="ECO:0000256" key="1">
    <source>
        <dbReference type="SAM" id="MobiDB-lite"/>
    </source>
</evidence>
<protein>
    <submittedName>
        <fullName evidence="2">Uncharacterized protein</fullName>
    </submittedName>
</protein>
<evidence type="ECO:0000313" key="3">
    <source>
        <dbReference type="Proteomes" id="UP000026915"/>
    </source>
</evidence>
<evidence type="ECO:0000313" key="2">
    <source>
        <dbReference type="EMBL" id="EOY30799.1"/>
    </source>
</evidence>
<gene>
    <name evidence="2" type="ORF">TCM_037882</name>
</gene>
<feature type="compositionally biased region" description="Basic and acidic residues" evidence="1">
    <location>
        <begin position="124"/>
        <end position="152"/>
    </location>
</feature>
<organism evidence="2 3">
    <name type="scientific">Theobroma cacao</name>
    <name type="common">Cacao</name>
    <name type="synonym">Cocoa</name>
    <dbReference type="NCBI Taxonomy" id="3641"/>
    <lineage>
        <taxon>Eukaryota</taxon>
        <taxon>Viridiplantae</taxon>
        <taxon>Streptophyta</taxon>
        <taxon>Embryophyta</taxon>
        <taxon>Tracheophyta</taxon>
        <taxon>Spermatophyta</taxon>
        <taxon>Magnoliopsida</taxon>
        <taxon>eudicotyledons</taxon>
        <taxon>Gunneridae</taxon>
        <taxon>Pentapetalae</taxon>
        <taxon>rosids</taxon>
        <taxon>malvids</taxon>
        <taxon>Malvales</taxon>
        <taxon>Malvaceae</taxon>
        <taxon>Byttnerioideae</taxon>
        <taxon>Theobroma</taxon>
    </lineage>
</organism>